<dbReference type="InterPro" id="IPR003593">
    <property type="entry name" value="AAA+_ATPase"/>
</dbReference>
<dbReference type="RefSeq" id="WP_056564934.1">
    <property type="nucleotide sequence ID" value="NZ_CP033334.1"/>
</dbReference>
<dbReference type="AlphaFoldDB" id="A0A6M7U7T7"/>
<reference evidence="1 2" key="1">
    <citation type="submission" date="2016-05" db="EMBL/GenBank/DDBJ databases">
        <authorList>
            <person name="Ramsay J.P."/>
        </authorList>
    </citation>
    <scope>NUCLEOTIDE SEQUENCE [LARGE SCALE GENOMIC DNA]</scope>
    <source>
        <strain evidence="1 2">NZP2042</strain>
    </source>
</reference>
<dbReference type="SMART" id="SM00382">
    <property type="entry name" value="AAA"/>
    <property type="match status" value="1"/>
</dbReference>
<dbReference type="SUPFAM" id="SSF52540">
    <property type="entry name" value="P-loop containing nucleoside triphosphate hydrolases"/>
    <property type="match status" value="1"/>
</dbReference>
<dbReference type="InterPro" id="IPR011704">
    <property type="entry name" value="ATPase_dyneun-rel_AAA"/>
</dbReference>
<protein>
    <submittedName>
        <fullName evidence="1">Uncharacterized protein</fullName>
    </submittedName>
</protein>
<dbReference type="Pfam" id="PF07728">
    <property type="entry name" value="AAA_5"/>
    <property type="match status" value="1"/>
</dbReference>
<comment type="caution">
    <text evidence="1">The sequence shown here is derived from an EMBL/GenBank/DDBJ whole genome shotgun (WGS) entry which is preliminary data.</text>
</comment>
<dbReference type="Proteomes" id="UP000093737">
    <property type="component" value="Unassembled WGS sequence"/>
</dbReference>
<gene>
    <name evidence="1" type="ORF">A8145_00950</name>
</gene>
<organism evidence="1 2">
    <name type="scientific">Rhizobium loti</name>
    <name type="common">Mesorhizobium loti</name>
    <dbReference type="NCBI Taxonomy" id="381"/>
    <lineage>
        <taxon>Bacteria</taxon>
        <taxon>Pseudomonadati</taxon>
        <taxon>Pseudomonadota</taxon>
        <taxon>Alphaproteobacteria</taxon>
        <taxon>Hyphomicrobiales</taxon>
        <taxon>Phyllobacteriaceae</taxon>
        <taxon>Mesorhizobium</taxon>
    </lineage>
</organism>
<dbReference type="GO" id="GO:0005524">
    <property type="term" value="F:ATP binding"/>
    <property type="evidence" value="ECO:0007669"/>
    <property type="project" value="InterPro"/>
</dbReference>
<dbReference type="GO" id="GO:0016887">
    <property type="term" value="F:ATP hydrolysis activity"/>
    <property type="evidence" value="ECO:0007669"/>
    <property type="project" value="InterPro"/>
</dbReference>
<dbReference type="Gene3D" id="3.40.50.300">
    <property type="entry name" value="P-loop containing nucleotide triphosphate hydrolases"/>
    <property type="match status" value="1"/>
</dbReference>
<sequence>MIGLDLNGDLLKNRLDGASFGGRAAGAKKRPYLPDDSLTTAAALAVLLGQPLLLSGLPGVGKTGAAYHIASSLFGEGQEPIRVTVTTQTTGRDLLYKFDLLTRFHDKDLPLRRLLRFEALGRAIVTACGGSALVLDAATDQPVTEPSRIAAIVGDVAREPGPLLLRDLFEPAECPPDRPRPSVVLIDEIDKAPRDTPNDLLESFEAMRFTVDELGLKIGAKDAAGDDTERRRSRPVIVATTNAENNLPDAFLRRCVFHEIAMPDEAQLKRIVSEHLRTIDKLDDGKANDLANAAFAVGDQVANRIKGSSRPPGTAEYIALARAVHVSPISAAEFLAAMDSNVKTPSVDLIKALLGVLVKTADDLGKALGVFPSLSQTR</sequence>
<proteinExistence type="predicted"/>
<accession>A0A6M7U7T7</accession>
<evidence type="ECO:0000313" key="1">
    <source>
        <dbReference type="EMBL" id="OBQ71482.1"/>
    </source>
</evidence>
<name>A0A6M7U7T7_RHILI</name>
<dbReference type="InterPro" id="IPR027417">
    <property type="entry name" value="P-loop_NTPase"/>
</dbReference>
<dbReference type="EMBL" id="LYTK01000001">
    <property type="protein sequence ID" value="OBQ71482.1"/>
    <property type="molecule type" value="Genomic_DNA"/>
</dbReference>
<evidence type="ECO:0000313" key="2">
    <source>
        <dbReference type="Proteomes" id="UP000093737"/>
    </source>
</evidence>